<gene>
    <name evidence="5" type="primary">kipI</name>
    <name evidence="5" type="ORF">ERS852425_00972</name>
</gene>
<evidence type="ECO:0000256" key="3">
    <source>
        <dbReference type="ARBA" id="ARBA00022840"/>
    </source>
</evidence>
<keyword evidence="2" id="KW-0378">Hydrolase</keyword>
<dbReference type="RefSeq" id="WP_055258154.1">
    <property type="nucleotide sequence ID" value="NZ_CYXT01000005.1"/>
</dbReference>
<dbReference type="NCBIfam" id="TIGR00370">
    <property type="entry name" value="5-oxoprolinase subunit PxpB"/>
    <property type="match status" value="1"/>
</dbReference>
<dbReference type="Gene3D" id="2.40.100.10">
    <property type="entry name" value="Cyclophilin-like"/>
    <property type="match status" value="1"/>
</dbReference>
<dbReference type="AlphaFoldDB" id="A0A173S3V4"/>
<dbReference type="SMART" id="SM00796">
    <property type="entry name" value="AHS1"/>
    <property type="match status" value="1"/>
</dbReference>
<reference evidence="5 6" key="1">
    <citation type="submission" date="2015-09" db="EMBL/GenBank/DDBJ databases">
        <authorList>
            <consortium name="Pathogen Informatics"/>
        </authorList>
    </citation>
    <scope>NUCLEOTIDE SEQUENCE [LARGE SCALE GENOMIC DNA]</scope>
    <source>
        <strain evidence="5 6">2789STDY5608868</strain>
    </source>
</reference>
<dbReference type="PANTHER" id="PTHR34698">
    <property type="entry name" value="5-OXOPROLINASE SUBUNIT B"/>
    <property type="match status" value="1"/>
</dbReference>
<evidence type="ECO:0000256" key="1">
    <source>
        <dbReference type="ARBA" id="ARBA00022741"/>
    </source>
</evidence>
<dbReference type="GO" id="GO:0016787">
    <property type="term" value="F:hydrolase activity"/>
    <property type="evidence" value="ECO:0007669"/>
    <property type="project" value="UniProtKB-KW"/>
</dbReference>
<proteinExistence type="predicted"/>
<accession>A0A173S3V4</accession>
<keyword evidence="3" id="KW-0067">ATP-binding</keyword>
<evidence type="ECO:0000313" key="5">
    <source>
        <dbReference type="EMBL" id="CUM84439.1"/>
    </source>
</evidence>
<evidence type="ECO:0000313" key="6">
    <source>
        <dbReference type="Proteomes" id="UP000095598"/>
    </source>
</evidence>
<dbReference type="PANTHER" id="PTHR34698:SF2">
    <property type="entry name" value="5-OXOPROLINASE SUBUNIT B"/>
    <property type="match status" value="1"/>
</dbReference>
<protein>
    <submittedName>
        <fullName evidence="5">Sporulation inhibitor kipI</fullName>
    </submittedName>
</protein>
<feature type="domain" description="Carboxyltransferase" evidence="4">
    <location>
        <begin position="4"/>
        <end position="205"/>
    </location>
</feature>
<sequence>MEEVKISTAGDSALLIEFGQEISPEINARITAFVHLLKAQRIEGVQDMIPAFTSLLINYDPRVVNYKTLTKRLQKLLKLDVNEETSTSRIFEIPVCYGGEYGPDIENIAKNAGLTEEEVIKIHTSKDYLIYMLGFLPGFSYLGGLDERIHTPRLANPRIRIPAGSVGIGGSQTGIYPLDSPGGWQLLGLTPVKTYDPERENPILFEAGDYIRFVPVSEEEYLKIKEQVENGTYECIIHTKEV</sequence>
<evidence type="ECO:0000259" key="4">
    <source>
        <dbReference type="SMART" id="SM00796"/>
    </source>
</evidence>
<dbReference type="EMBL" id="CYXT01000005">
    <property type="protein sequence ID" value="CUM84439.1"/>
    <property type="molecule type" value="Genomic_DNA"/>
</dbReference>
<dbReference type="InterPro" id="IPR010016">
    <property type="entry name" value="PxpB"/>
</dbReference>
<dbReference type="SUPFAM" id="SSF160467">
    <property type="entry name" value="PH0987 N-terminal domain-like"/>
    <property type="match status" value="1"/>
</dbReference>
<dbReference type="Pfam" id="PF02682">
    <property type="entry name" value="CT_C_D"/>
    <property type="match status" value="1"/>
</dbReference>
<keyword evidence="1" id="KW-0547">Nucleotide-binding</keyword>
<organism evidence="5 6">
    <name type="scientific">Anaerostipes hadrus</name>
    <dbReference type="NCBI Taxonomy" id="649756"/>
    <lineage>
        <taxon>Bacteria</taxon>
        <taxon>Bacillati</taxon>
        <taxon>Bacillota</taxon>
        <taxon>Clostridia</taxon>
        <taxon>Lachnospirales</taxon>
        <taxon>Lachnospiraceae</taxon>
        <taxon>Anaerostipes</taxon>
    </lineage>
</organism>
<dbReference type="Gene3D" id="3.30.1360.40">
    <property type="match status" value="1"/>
</dbReference>
<dbReference type="InterPro" id="IPR003833">
    <property type="entry name" value="CT_C_D"/>
</dbReference>
<dbReference type="SUPFAM" id="SSF50891">
    <property type="entry name" value="Cyclophilin-like"/>
    <property type="match status" value="1"/>
</dbReference>
<evidence type="ECO:0000256" key="2">
    <source>
        <dbReference type="ARBA" id="ARBA00022801"/>
    </source>
</evidence>
<dbReference type="Proteomes" id="UP000095598">
    <property type="component" value="Unassembled WGS sequence"/>
</dbReference>
<name>A0A173S3V4_ANAHA</name>
<dbReference type="InterPro" id="IPR029000">
    <property type="entry name" value="Cyclophilin-like_dom_sf"/>
</dbReference>
<dbReference type="GO" id="GO:0005524">
    <property type="term" value="F:ATP binding"/>
    <property type="evidence" value="ECO:0007669"/>
    <property type="project" value="UniProtKB-KW"/>
</dbReference>